<evidence type="ECO:0000256" key="1">
    <source>
        <dbReference type="ARBA" id="ARBA00004651"/>
    </source>
</evidence>
<dbReference type="InterPro" id="IPR036259">
    <property type="entry name" value="MFS_trans_sf"/>
</dbReference>
<feature type="transmembrane region" description="Helical" evidence="7">
    <location>
        <begin position="282"/>
        <end position="315"/>
    </location>
</feature>
<dbReference type="InterPro" id="IPR020846">
    <property type="entry name" value="MFS_dom"/>
</dbReference>
<gene>
    <name evidence="9" type="ORF">EV652_115200</name>
</gene>
<dbReference type="RefSeq" id="WP_132213803.1">
    <property type="nucleotide sequence ID" value="NZ_SLWN01000015.1"/>
</dbReference>
<reference evidence="9 10" key="1">
    <citation type="journal article" date="2015" name="Stand. Genomic Sci.">
        <title>Genomic Encyclopedia of Bacterial and Archaeal Type Strains, Phase III: the genomes of soil and plant-associated and newly described type strains.</title>
        <authorList>
            <person name="Whitman W.B."/>
            <person name="Woyke T."/>
            <person name="Klenk H.P."/>
            <person name="Zhou Y."/>
            <person name="Lilburn T.G."/>
            <person name="Beck B.J."/>
            <person name="De Vos P."/>
            <person name="Vandamme P."/>
            <person name="Eisen J.A."/>
            <person name="Garrity G."/>
            <person name="Hugenholtz P."/>
            <person name="Kyrpides N.C."/>
        </authorList>
    </citation>
    <scope>NUCLEOTIDE SEQUENCE [LARGE SCALE GENOMIC DNA]</scope>
    <source>
        <strain evidence="9 10">VKM Ac-2572</strain>
    </source>
</reference>
<keyword evidence="6 7" id="KW-0472">Membrane</keyword>
<dbReference type="PROSITE" id="PS50850">
    <property type="entry name" value="MFS"/>
    <property type="match status" value="1"/>
</dbReference>
<evidence type="ECO:0000256" key="6">
    <source>
        <dbReference type="ARBA" id="ARBA00023136"/>
    </source>
</evidence>
<proteinExistence type="predicted"/>
<evidence type="ECO:0000256" key="2">
    <source>
        <dbReference type="ARBA" id="ARBA00022448"/>
    </source>
</evidence>
<dbReference type="Proteomes" id="UP000294508">
    <property type="component" value="Unassembled WGS sequence"/>
</dbReference>
<evidence type="ECO:0000313" key="9">
    <source>
        <dbReference type="EMBL" id="TCO18655.1"/>
    </source>
</evidence>
<dbReference type="GO" id="GO:0022857">
    <property type="term" value="F:transmembrane transporter activity"/>
    <property type="evidence" value="ECO:0007669"/>
    <property type="project" value="InterPro"/>
</dbReference>
<dbReference type="PANTHER" id="PTHR23517:SF2">
    <property type="entry name" value="MULTIDRUG RESISTANCE PROTEIN MDTH"/>
    <property type="match status" value="1"/>
</dbReference>
<dbReference type="PANTHER" id="PTHR23517">
    <property type="entry name" value="RESISTANCE PROTEIN MDTM, PUTATIVE-RELATED-RELATED"/>
    <property type="match status" value="1"/>
</dbReference>
<dbReference type="InterPro" id="IPR011701">
    <property type="entry name" value="MFS"/>
</dbReference>
<keyword evidence="2" id="KW-0813">Transport</keyword>
<evidence type="ECO:0000256" key="7">
    <source>
        <dbReference type="SAM" id="Phobius"/>
    </source>
</evidence>
<feature type="transmembrane region" description="Helical" evidence="7">
    <location>
        <begin position="45"/>
        <end position="63"/>
    </location>
</feature>
<comment type="caution">
    <text evidence="9">The sequence shown here is derived from an EMBL/GenBank/DDBJ whole genome shotgun (WGS) entry which is preliminary data.</text>
</comment>
<dbReference type="Gene3D" id="1.20.1250.20">
    <property type="entry name" value="MFS general substrate transporter like domains"/>
    <property type="match status" value="1"/>
</dbReference>
<feature type="transmembrane region" description="Helical" evidence="7">
    <location>
        <begin position="207"/>
        <end position="234"/>
    </location>
</feature>
<dbReference type="SUPFAM" id="SSF103473">
    <property type="entry name" value="MFS general substrate transporter"/>
    <property type="match status" value="1"/>
</dbReference>
<sequence>MTASLPPAVRRLVFATLVNTLGNGLYFAIGALYLTRAAGLSVGQVGVGLTVAGLVGLVTSTPLGTVADRLGPNRAYVGFLILQAITMTALTQVRSFPVYVVIAAVTAVADSGQRGAKGALIAGVSPADQRVRTRAILRVATNVGMAVGMGVAGIVLAVDRREVYVIALLANAATYLVTAGLVRFGMPEVERVTAATGPSALAALRDWPFLAFVALDGVLSMHAAMAQVAIPLWVATATDAPRWLIAVLMVLNSVAVVLLQIRVARGTEHLAGAARAGRRAGLLLAVACAVLALTDVTSGAVTIGLLVVAALVHVIGEMLQSAGGWGISFELAPPGAQGQYQGAYAMGRQVGDMVAPLILTTIAVGWGWPGWLLTALIFLTAGTFIPLAVRRHRAWALDSGGEGLEEVAEVAGGGEAGAVGADRTR</sequence>
<keyword evidence="4 7" id="KW-0812">Transmembrane</keyword>
<evidence type="ECO:0000256" key="4">
    <source>
        <dbReference type="ARBA" id="ARBA00022692"/>
    </source>
</evidence>
<feature type="transmembrane region" description="Helical" evidence="7">
    <location>
        <begin position="12"/>
        <end position="33"/>
    </location>
</feature>
<feature type="transmembrane region" description="Helical" evidence="7">
    <location>
        <begin position="368"/>
        <end position="389"/>
    </location>
</feature>
<dbReference type="AlphaFoldDB" id="A0A4V2RYA6"/>
<dbReference type="GO" id="GO:0005886">
    <property type="term" value="C:plasma membrane"/>
    <property type="evidence" value="ECO:0007669"/>
    <property type="project" value="UniProtKB-SubCell"/>
</dbReference>
<evidence type="ECO:0000313" key="10">
    <source>
        <dbReference type="Proteomes" id="UP000294508"/>
    </source>
</evidence>
<dbReference type="OrthoDB" id="3865324at2"/>
<organism evidence="9 10">
    <name type="scientific">Kribbella steppae</name>
    <dbReference type="NCBI Taxonomy" id="2512223"/>
    <lineage>
        <taxon>Bacteria</taxon>
        <taxon>Bacillati</taxon>
        <taxon>Actinomycetota</taxon>
        <taxon>Actinomycetes</taxon>
        <taxon>Propionibacteriales</taxon>
        <taxon>Kribbellaceae</taxon>
        <taxon>Kribbella</taxon>
    </lineage>
</organism>
<dbReference type="EMBL" id="SLWN01000015">
    <property type="protein sequence ID" value="TCO18655.1"/>
    <property type="molecule type" value="Genomic_DNA"/>
</dbReference>
<protein>
    <submittedName>
        <fullName evidence="9">MFS transporter</fullName>
    </submittedName>
</protein>
<evidence type="ECO:0000256" key="5">
    <source>
        <dbReference type="ARBA" id="ARBA00022989"/>
    </source>
</evidence>
<feature type="transmembrane region" description="Helical" evidence="7">
    <location>
        <begin position="139"/>
        <end position="158"/>
    </location>
</feature>
<evidence type="ECO:0000256" key="3">
    <source>
        <dbReference type="ARBA" id="ARBA00022475"/>
    </source>
</evidence>
<dbReference type="InterPro" id="IPR050171">
    <property type="entry name" value="MFS_Transporters"/>
</dbReference>
<feature type="domain" description="Major facilitator superfamily (MFS) profile" evidence="8">
    <location>
        <begin position="8"/>
        <end position="393"/>
    </location>
</feature>
<feature type="transmembrane region" description="Helical" evidence="7">
    <location>
        <begin position="240"/>
        <end position="261"/>
    </location>
</feature>
<dbReference type="Pfam" id="PF07690">
    <property type="entry name" value="MFS_1"/>
    <property type="match status" value="1"/>
</dbReference>
<comment type="subcellular location">
    <subcellularLocation>
        <location evidence="1">Cell membrane</location>
        <topology evidence="1">Multi-pass membrane protein</topology>
    </subcellularLocation>
</comment>
<name>A0A4V2RYA6_9ACTN</name>
<evidence type="ECO:0000259" key="8">
    <source>
        <dbReference type="PROSITE" id="PS50850"/>
    </source>
</evidence>
<keyword evidence="3" id="KW-1003">Cell membrane</keyword>
<feature type="transmembrane region" description="Helical" evidence="7">
    <location>
        <begin position="164"/>
        <end position="186"/>
    </location>
</feature>
<accession>A0A4V2RYA6</accession>
<keyword evidence="10" id="KW-1185">Reference proteome</keyword>
<keyword evidence="5 7" id="KW-1133">Transmembrane helix</keyword>